<name>A0ABP0QYA2_9DINO</name>
<evidence type="ECO:0000256" key="3">
    <source>
        <dbReference type="ARBA" id="ARBA00022723"/>
    </source>
</evidence>
<protein>
    <submittedName>
        <fullName evidence="6">Uncharacterized protein</fullName>
    </submittedName>
</protein>
<comment type="similarity">
    <text evidence="2">Belongs to the zinc-containing alcohol dehydrogenase family.</text>
</comment>
<dbReference type="InterPro" id="IPR036412">
    <property type="entry name" value="HAD-like_sf"/>
</dbReference>
<evidence type="ECO:0000256" key="1">
    <source>
        <dbReference type="ARBA" id="ARBA00001947"/>
    </source>
</evidence>
<dbReference type="CDD" id="cd02440">
    <property type="entry name" value="AdoMet_MTases"/>
    <property type="match status" value="1"/>
</dbReference>
<dbReference type="PANTHER" id="PTHR43350:SF19">
    <property type="entry name" value="D-GULOSIDE 3-DEHYDROGENASE"/>
    <property type="match status" value="1"/>
</dbReference>
<dbReference type="Proteomes" id="UP001642484">
    <property type="component" value="Unassembled WGS sequence"/>
</dbReference>
<dbReference type="Gene3D" id="3.40.50.720">
    <property type="entry name" value="NAD(P)-binding Rossmann-like Domain"/>
    <property type="match status" value="1"/>
</dbReference>
<dbReference type="SUPFAM" id="SSF50129">
    <property type="entry name" value="GroES-like"/>
    <property type="match status" value="1"/>
</dbReference>
<proteinExistence type="inferred from homology"/>
<organism evidence="6 7">
    <name type="scientific">Durusdinium trenchii</name>
    <dbReference type="NCBI Taxonomy" id="1381693"/>
    <lineage>
        <taxon>Eukaryota</taxon>
        <taxon>Sar</taxon>
        <taxon>Alveolata</taxon>
        <taxon>Dinophyceae</taxon>
        <taxon>Suessiales</taxon>
        <taxon>Symbiodiniaceae</taxon>
        <taxon>Durusdinium</taxon>
    </lineage>
</organism>
<evidence type="ECO:0000313" key="6">
    <source>
        <dbReference type="EMBL" id="CAK9092513.1"/>
    </source>
</evidence>
<dbReference type="InterPro" id="IPR036291">
    <property type="entry name" value="NAD(P)-bd_dom_sf"/>
</dbReference>
<keyword evidence="3" id="KW-0479">Metal-binding</keyword>
<dbReference type="InterPro" id="IPR029063">
    <property type="entry name" value="SAM-dependent_MTases_sf"/>
</dbReference>
<dbReference type="SUPFAM" id="SSF53335">
    <property type="entry name" value="S-adenosyl-L-methionine-dependent methyltransferases"/>
    <property type="match status" value="1"/>
</dbReference>
<dbReference type="Gene3D" id="3.40.50.150">
    <property type="entry name" value="Vaccinia Virus protein VP39"/>
    <property type="match status" value="1"/>
</dbReference>
<comment type="cofactor">
    <cofactor evidence="1">
        <name>Zn(2+)</name>
        <dbReference type="ChEBI" id="CHEBI:29105"/>
    </cofactor>
</comment>
<keyword evidence="5" id="KW-0560">Oxidoreductase</keyword>
<dbReference type="Gene3D" id="3.40.50.1000">
    <property type="entry name" value="HAD superfamily/HAD-like"/>
    <property type="match status" value="1"/>
</dbReference>
<dbReference type="CDD" id="cd08255">
    <property type="entry name" value="2-desacetyl-2-hydroxyethyl_bacteriochlorophyllide_like"/>
    <property type="match status" value="1"/>
</dbReference>
<evidence type="ECO:0000256" key="5">
    <source>
        <dbReference type="ARBA" id="ARBA00023002"/>
    </source>
</evidence>
<dbReference type="InterPro" id="IPR023198">
    <property type="entry name" value="PGP-like_dom2"/>
</dbReference>
<comment type="caution">
    <text evidence="6">The sequence shown here is derived from an EMBL/GenBank/DDBJ whole genome shotgun (WGS) entry which is preliminary data.</text>
</comment>
<reference evidence="6 7" key="1">
    <citation type="submission" date="2024-02" db="EMBL/GenBank/DDBJ databases">
        <authorList>
            <person name="Chen Y."/>
            <person name="Shah S."/>
            <person name="Dougan E. K."/>
            <person name="Thang M."/>
            <person name="Chan C."/>
        </authorList>
    </citation>
    <scope>NUCLEOTIDE SEQUENCE [LARGE SCALE GENOMIC DNA]</scope>
</reference>
<dbReference type="InterPro" id="IPR023214">
    <property type="entry name" value="HAD_sf"/>
</dbReference>
<gene>
    <name evidence="6" type="ORF">CCMP2556_LOCUS44290</name>
</gene>
<dbReference type="SUPFAM" id="SSF56784">
    <property type="entry name" value="HAD-like"/>
    <property type="match status" value="1"/>
</dbReference>
<dbReference type="EMBL" id="CAXAMN010025084">
    <property type="protein sequence ID" value="CAK9092513.1"/>
    <property type="molecule type" value="Genomic_DNA"/>
</dbReference>
<accession>A0ABP0QYA2</accession>
<dbReference type="Gene3D" id="3.90.180.10">
    <property type="entry name" value="Medium-chain alcohol dehydrogenases, catalytic domain"/>
    <property type="match status" value="1"/>
</dbReference>
<dbReference type="SUPFAM" id="SSF51735">
    <property type="entry name" value="NAD(P)-binding Rossmann-fold domains"/>
    <property type="match status" value="1"/>
</dbReference>
<evidence type="ECO:0000313" key="7">
    <source>
        <dbReference type="Proteomes" id="UP001642484"/>
    </source>
</evidence>
<dbReference type="Pfam" id="PF00702">
    <property type="entry name" value="Hydrolase"/>
    <property type="match status" value="1"/>
</dbReference>
<sequence>MPALRGWRAARALRGCRLGVAGRPAGEHACGQVRRFAQAAGAMVRPMIFDMDGVLYKNSSVEGQIVQQLERQTRKRGYEETLCQELYEYYGSTIGGLVAENLLSNDEEISSFYRDVYDAVDVSAIKADPLLARQLKQLRKGGLELWLATNSPEHFVERVLQALGVPSSHFSQIVYPAAAHGWVDKSSSRYFARLPSTGCLFDDSLRNCRAFRVAKGDMRAARARHVAREVDVMTLLADELEVVPSEWRLGKAPYLQAKELVDLKSLNKEVLQRLRHELEQTTGDISVLDLGCGYLSMLPLLQKLLPPGRALRYTAVDRDPVLLAAAEPRAERARAPGVEVILQCADAVQAVRDASPQTLIVGCSILDLIDVEALAQALRTYQAGALLYFPIHYSGTTAFEGSAASVAEPLSRCYDESLETRGQLRDVTALYASLGVSLLQGCSDWQLKGDDPLLKQLISFMAVNALGFQPWQEVAEAVVALKAPSSAALRPEVQLHVTNVDYLGRVPRGASRGAAEERREALHPRARGAPRAVAVEFVAPGGPARCVEGPVELQEGEVLVEARLSAISAGTERRMLLHGPGDEPLDATLSMGESTWPMRYGYCLVGSTVEDTGRRRVFAFAPHASHVAVKEDALQLIPEDITDEGAVFFANMETACSLCQDAAPVLGERVALWGAGTVGALTAAVLLRGGFDVTIFDPQLERVEALRQRFPQLCGVTAGAGSPEHGAFDVALELSGSGEALAQAVQMTRRGGKVVIGSLYSKEVLLPLDLRFHRSEMTLVASQVSRVSGALSTRWSKQRRAELAWEMLRELHPEAWIPSRKTSVLEAPEVYRSLLKPSPSSPAQWIFTYDDLRSCAPAST</sequence>
<evidence type="ECO:0000256" key="2">
    <source>
        <dbReference type="ARBA" id="ARBA00008072"/>
    </source>
</evidence>
<dbReference type="Gene3D" id="1.10.150.240">
    <property type="entry name" value="Putative phosphatase, domain 2"/>
    <property type="match status" value="1"/>
</dbReference>
<dbReference type="InterPro" id="IPR011032">
    <property type="entry name" value="GroES-like_sf"/>
</dbReference>
<keyword evidence="7" id="KW-1185">Reference proteome</keyword>
<dbReference type="PANTHER" id="PTHR43350">
    <property type="entry name" value="NAD-DEPENDENT ALCOHOL DEHYDROGENASE"/>
    <property type="match status" value="1"/>
</dbReference>
<evidence type="ECO:0000256" key="4">
    <source>
        <dbReference type="ARBA" id="ARBA00022833"/>
    </source>
</evidence>
<keyword evidence="4" id="KW-0862">Zinc</keyword>